<keyword evidence="3 5" id="KW-0689">Ribosomal protein</keyword>
<organism evidence="7 8">
    <name type="scientific">candidate division CPR1 bacterium GW2011_GWA2_42_17</name>
    <dbReference type="NCBI Taxonomy" id="1618341"/>
    <lineage>
        <taxon>Bacteria</taxon>
        <taxon>candidate division CPR1</taxon>
    </lineage>
</organism>
<dbReference type="Gene3D" id="3.90.1170.10">
    <property type="entry name" value="Ribosomal protein L10e/L16"/>
    <property type="match status" value="1"/>
</dbReference>
<dbReference type="InterPro" id="IPR016180">
    <property type="entry name" value="Ribosomal_uL16_dom"/>
</dbReference>
<evidence type="ECO:0000256" key="4">
    <source>
        <dbReference type="ARBA" id="ARBA00023274"/>
    </source>
</evidence>
<dbReference type="Proteomes" id="UP000034875">
    <property type="component" value="Unassembled WGS sequence"/>
</dbReference>
<comment type="similarity">
    <text evidence="1 5">Belongs to the universal ribosomal protein uL16 family.</text>
</comment>
<evidence type="ECO:0000313" key="8">
    <source>
        <dbReference type="Proteomes" id="UP000034875"/>
    </source>
</evidence>
<evidence type="ECO:0000256" key="5">
    <source>
        <dbReference type="RuleBase" id="RU004413"/>
    </source>
</evidence>
<reference evidence="7 8" key="1">
    <citation type="journal article" date="2015" name="Nature">
        <title>rRNA introns, odd ribosomes, and small enigmatic genomes across a large radiation of phyla.</title>
        <authorList>
            <person name="Brown C.T."/>
            <person name="Hug L.A."/>
            <person name="Thomas B.C."/>
            <person name="Sharon I."/>
            <person name="Castelle C.J."/>
            <person name="Singh A."/>
            <person name="Wilkins M.J."/>
            <person name="Williams K.H."/>
            <person name="Banfield J.F."/>
        </authorList>
    </citation>
    <scope>NUCLEOTIDE SEQUENCE [LARGE SCALE GENOMIC DNA]</scope>
</reference>
<dbReference type="InterPro" id="IPR036920">
    <property type="entry name" value="Ribosomal_uL16_sf"/>
</dbReference>
<dbReference type="InterPro" id="IPR047873">
    <property type="entry name" value="Ribosomal_uL16"/>
</dbReference>
<proteinExistence type="inferred from homology"/>
<name>A0A0G0Z5C3_9BACT</name>
<evidence type="ECO:0000256" key="3">
    <source>
        <dbReference type="ARBA" id="ARBA00022980"/>
    </source>
</evidence>
<comment type="subunit">
    <text evidence="6">Part of the 50S ribosomal subunit.</text>
</comment>
<evidence type="ECO:0000256" key="1">
    <source>
        <dbReference type="ARBA" id="ARBA00008931"/>
    </source>
</evidence>
<dbReference type="CDD" id="cd01433">
    <property type="entry name" value="Ribosomal_L16_L10e"/>
    <property type="match status" value="1"/>
</dbReference>
<comment type="function">
    <text evidence="6">Binds 23S rRNA and is also seen to make contacts with the A and possibly P site tRNAs.</text>
</comment>
<keyword evidence="4 5" id="KW-0687">Ribonucleoprotein</keyword>
<keyword evidence="6" id="KW-0694">RNA-binding</keyword>
<evidence type="ECO:0000256" key="6">
    <source>
        <dbReference type="RuleBase" id="RU004414"/>
    </source>
</evidence>
<sequence>MDVSKPKKMKYPTLFRGRNRGKSWRGHDLEFGDFGLKSMNLGFISSAQIEAARKVIRHYAAKGGRVWIRIFPYKPVTKKPPETRMGSGKAPFDHFTAPVKPGMILFELAGVERALAEKALRLAAHKLSVDAVFVAKEI</sequence>
<evidence type="ECO:0000313" key="7">
    <source>
        <dbReference type="EMBL" id="KKS43907.1"/>
    </source>
</evidence>
<dbReference type="Pfam" id="PF00252">
    <property type="entry name" value="Ribosomal_L16"/>
    <property type="match status" value="1"/>
</dbReference>
<dbReference type="GO" id="GO:0005840">
    <property type="term" value="C:ribosome"/>
    <property type="evidence" value="ECO:0007669"/>
    <property type="project" value="UniProtKB-KW"/>
</dbReference>
<dbReference type="EMBL" id="LCCZ01000017">
    <property type="protein sequence ID" value="KKS43907.1"/>
    <property type="molecule type" value="Genomic_DNA"/>
</dbReference>
<dbReference type="FunFam" id="3.90.1170.10:FF:000001">
    <property type="entry name" value="50S ribosomal protein L16"/>
    <property type="match status" value="1"/>
</dbReference>
<dbReference type="PRINTS" id="PR00060">
    <property type="entry name" value="RIBOSOMALL16"/>
</dbReference>
<dbReference type="NCBIfam" id="TIGR01164">
    <property type="entry name" value="rplP_bact"/>
    <property type="match status" value="1"/>
</dbReference>
<protein>
    <recommendedName>
        <fullName evidence="6">50S ribosomal protein L16</fullName>
    </recommendedName>
</protein>
<dbReference type="GO" id="GO:0000049">
    <property type="term" value="F:tRNA binding"/>
    <property type="evidence" value="ECO:0007669"/>
    <property type="project" value="UniProtKB-KW"/>
</dbReference>
<dbReference type="GO" id="GO:0019843">
    <property type="term" value="F:rRNA binding"/>
    <property type="evidence" value="ECO:0007669"/>
    <property type="project" value="UniProtKB-KW"/>
</dbReference>
<dbReference type="GO" id="GO:0003735">
    <property type="term" value="F:structural constituent of ribosome"/>
    <property type="evidence" value="ECO:0007669"/>
    <property type="project" value="InterPro"/>
</dbReference>
<accession>A0A0G0Z5C3</accession>
<dbReference type="InterPro" id="IPR000114">
    <property type="entry name" value="Ribosomal_uL16_bact-type"/>
</dbReference>
<keyword evidence="6" id="KW-0699">rRNA-binding</keyword>
<comment type="caution">
    <text evidence="7">The sequence shown here is derived from an EMBL/GenBank/DDBJ whole genome shotgun (WGS) entry which is preliminary data.</text>
</comment>
<dbReference type="SUPFAM" id="SSF54686">
    <property type="entry name" value="Ribosomal protein L16p/L10e"/>
    <property type="match status" value="1"/>
</dbReference>
<dbReference type="PANTHER" id="PTHR12220">
    <property type="entry name" value="50S/60S RIBOSOMAL PROTEIN L16"/>
    <property type="match status" value="1"/>
</dbReference>
<dbReference type="AlphaFoldDB" id="A0A0G0Z5C3"/>
<dbReference type="PATRIC" id="fig|1618341.3.peg.353"/>
<dbReference type="PANTHER" id="PTHR12220:SF13">
    <property type="entry name" value="LARGE RIBOSOMAL SUBUNIT PROTEIN UL16M"/>
    <property type="match status" value="1"/>
</dbReference>
<evidence type="ECO:0000256" key="2">
    <source>
        <dbReference type="ARBA" id="ARBA00022555"/>
    </source>
</evidence>
<dbReference type="GO" id="GO:1990904">
    <property type="term" value="C:ribonucleoprotein complex"/>
    <property type="evidence" value="ECO:0007669"/>
    <property type="project" value="UniProtKB-KW"/>
</dbReference>
<dbReference type="GO" id="GO:0006412">
    <property type="term" value="P:translation"/>
    <property type="evidence" value="ECO:0007669"/>
    <property type="project" value="InterPro"/>
</dbReference>
<gene>
    <name evidence="7" type="ORF">UV05_C0017G0016</name>
</gene>
<keyword evidence="2 6" id="KW-0820">tRNA-binding</keyword>